<sequence>MPLVPCAYDACGKMFRLGSRPRRFCCEACRRAYQNELRREQRAEERAAREVGRPMTDPWEKNDLEDAETLWANALIDALPIGAVPALRPEGKGHAVA</sequence>
<organism evidence="2 3">
    <name type="scientific">Mailhella massiliensis</name>
    <dbReference type="NCBI Taxonomy" id="1903261"/>
    <lineage>
        <taxon>Bacteria</taxon>
        <taxon>Pseudomonadati</taxon>
        <taxon>Thermodesulfobacteriota</taxon>
        <taxon>Desulfovibrionia</taxon>
        <taxon>Desulfovibrionales</taxon>
        <taxon>Desulfovibrionaceae</taxon>
        <taxon>Mailhella</taxon>
    </lineage>
</organism>
<reference evidence="2" key="2">
    <citation type="submission" date="2021-09" db="EMBL/GenBank/DDBJ databases">
        <authorList>
            <person name="Gilroy R."/>
        </authorList>
    </citation>
    <scope>NUCLEOTIDE SEQUENCE</scope>
    <source>
        <strain evidence="2">ChiGjej2B2-19336</strain>
    </source>
</reference>
<evidence type="ECO:0000313" key="2">
    <source>
        <dbReference type="EMBL" id="HJD97795.1"/>
    </source>
</evidence>
<reference evidence="2" key="1">
    <citation type="journal article" date="2021" name="PeerJ">
        <title>Extensive microbial diversity within the chicken gut microbiome revealed by metagenomics and culture.</title>
        <authorList>
            <person name="Gilroy R."/>
            <person name="Ravi A."/>
            <person name="Getino M."/>
            <person name="Pursley I."/>
            <person name="Horton D.L."/>
            <person name="Alikhan N.F."/>
            <person name="Baker D."/>
            <person name="Gharbi K."/>
            <person name="Hall N."/>
            <person name="Watson M."/>
            <person name="Adriaenssens E.M."/>
            <person name="Foster-Nyarko E."/>
            <person name="Jarju S."/>
            <person name="Secka A."/>
            <person name="Antonio M."/>
            <person name="Oren A."/>
            <person name="Chaudhuri R.R."/>
            <person name="La Ragione R."/>
            <person name="Hildebrand F."/>
            <person name="Pallen M.J."/>
        </authorList>
    </citation>
    <scope>NUCLEOTIDE SEQUENCE</scope>
    <source>
        <strain evidence="2">ChiGjej2B2-19336</strain>
    </source>
</reference>
<protein>
    <submittedName>
        <fullName evidence="2">Uncharacterized protein</fullName>
    </submittedName>
</protein>
<evidence type="ECO:0000256" key="1">
    <source>
        <dbReference type="SAM" id="MobiDB-lite"/>
    </source>
</evidence>
<proteinExistence type="predicted"/>
<comment type="caution">
    <text evidence="2">The sequence shown here is derived from an EMBL/GenBank/DDBJ whole genome shotgun (WGS) entry which is preliminary data.</text>
</comment>
<dbReference type="EMBL" id="DYZA01000184">
    <property type="protein sequence ID" value="HJD97795.1"/>
    <property type="molecule type" value="Genomic_DNA"/>
</dbReference>
<name>A0A921AXP6_9BACT</name>
<gene>
    <name evidence="2" type="ORF">K8W16_09145</name>
</gene>
<feature type="region of interest" description="Disordered" evidence="1">
    <location>
        <begin position="40"/>
        <end position="60"/>
    </location>
</feature>
<dbReference type="RefSeq" id="WP_304122841.1">
    <property type="nucleotide sequence ID" value="NZ_DYZA01000184.1"/>
</dbReference>
<accession>A0A921AXP6</accession>
<dbReference type="Proteomes" id="UP000698963">
    <property type="component" value="Unassembled WGS sequence"/>
</dbReference>
<evidence type="ECO:0000313" key="3">
    <source>
        <dbReference type="Proteomes" id="UP000698963"/>
    </source>
</evidence>
<dbReference type="AlphaFoldDB" id="A0A921AXP6"/>